<organism evidence="1 2">
    <name type="scientific">Rhizopus azygosporus</name>
    <name type="common">Rhizopus microsporus var. azygosporus</name>
    <dbReference type="NCBI Taxonomy" id="86630"/>
    <lineage>
        <taxon>Eukaryota</taxon>
        <taxon>Fungi</taxon>
        <taxon>Fungi incertae sedis</taxon>
        <taxon>Mucoromycota</taxon>
        <taxon>Mucoromycotina</taxon>
        <taxon>Mucoromycetes</taxon>
        <taxon>Mucorales</taxon>
        <taxon>Mucorineae</taxon>
        <taxon>Rhizopodaceae</taxon>
        <taxon>Rhizopus</taxon>
    </lineage>
</organism>
<evidence type="ECO:0000313" key="1">
    <source>
        <dbReference type="EMBL" id="RCH90587.1"/>
    </source>
</evidence>
<proteinExistence type="predicted"/>
<gene>
    <name evidence="1" type="ORF">CU097_011998</name>
</gene>
<evidence type="ECO:0008006" key="3">
    <source>
        <dbReference type="Google" id="ProtNLM"/>
    </source>
</evidence>
<name>A0A367JKX9_RHIAZ</name>
<sequence length="263" mass="30809">MAFQYLESKNEYMHCFNALDDIPEYEPMEVENTKDLYEATEFEWHHWKEPGINERLPEPKVKKPLNLKSYQVYRQILENNQPEAEAQIIVEIENGLKQRKKKAPAKVRGAYRSYLPEQVQELLDLVIETALSYLTLRRDKFLEWKDGEIMNGHGNRIFIDEAGFNMHIRRNFDRSKTGVPAKAIIPANRGITVSPKLFRKERTVCRREKEEMAEDLEVNARVGTCSEHFLEFLVGVMDALDQFDMKGRHLVMNNAIIHKVTEV</sequence>
<dbReference type="OrthoDB" id="2442555at2759"/>
<dbReference type="AlphaFoldDB" id="A0A367JKX9"/>
<dbReference type="STRING" id="86630.A0A367JKX9"/>
<evidence type="ECO:0000313" key="2">
    <source>
        <dbReference type="Proteomes" id="UP000252139"/>
    </source>
</evidence>
<protein>
    <recommendedName>
        <fullName evidence="3">Tc1-like transposase DDE domain-containing protein</fullName>
    </recommendedName>
</protein>
<dbReference type="Proteomes" id="UP000252139">
    <property type="component" value="Unassembled WGS sequence"/>
</dbReference>
<keyword evidence="2" id="KW-1185">Reference proteome</keyword>
<comment type="caution">
    <text evidence="1">The sequence shown here is derived from an EMBL/GenBank/DDBJ whole genome shotgun (WGS) entry which is preliminary data.</text>
</comment>
<dbReference type="EMBL" id="PJQL01001100">
    <property type="protein sequence ID" value="RCH90587.1"/>
    <property type="molecule type" value="Genomic_DNA"/>
</dbReference>
<reference evidence="1 2" key="1">
    <citation type="journal article" date="2018" name="G3 (Bethesda)">
        <title>Phylogenetic and Phylogenomic Definition of Rhizopus Species.</title>
        <authorList>
            <person name="Gryganskyi A.P."/>
            <person name="Golan J."/>
            <person name="Dolatabadi S."/>
            <person name="Mondo S."/>
            <person name="Robb S."/>
            <person name="Idnurm A."/>
            <person name="Muszewska A."/>
            <person name="Steczkiewicz K."/>
            <person name="Masonjones S."/>
            <person name="Liao H.L."/>
            <person name="Gajdeczka M.T."/>
            <person name="Anike F."/>
            <person name="Vuek A."/>
            <person name="Anishchenko I.M."/>
            <person name="Voigt K."/>
            <person name="de Hoog G.S."/>
            <person name="Smith M.E."/>
            <person name="Heitman J."/>
            <person name="Vilgalys R."/>
            <person name="Stajich J.E."/>
        </authorList>
    </citation>
    <scope>NUCLEOTIDE SEQUENCE [LARGE SCALE GENOMIC DNA]</scope>
    <source>
        <strain evidence="1 2">CBS 357.93</strain>
    </source>
</reference>
<accession>A0A367JKX9</accession>